<organism evidence="12 13">
    <name type="scientific">Periconia macrospinosa</name>
    <dbReference type="NCBI Taxonomy" id="97972"/>
    <lineage>
        <taxon>Eukaryota</taxon>
        <taxon>Fungi</taxon>
        <taxon>Dikarya</taxon>
        <taxon>Ascomycota</taxon>
        <taxon>Pezizomycotina</taxon>
        <taxon>Dothideomycetes</taxon>
        <taxon>Pleosporomycetidae</taxon>
        <taxon>Pleosporales</taxon>
        <taxon>Massarineae</taxon>
        <taxon>Periconiaceae</taxon>
        <taxon>Periconia</taxon>
    </lineage>
</organism>
<comment type="similarity">
    <text evidence="2 9">Belongs to the OXA1/ALB3/YidC family.</text>
</comment>
<dbReference type="GO" id="GO:0032979">
    <property type="term" value="P:protein insertion into mitochondrial inner membrane from matrix"/>
    <property type="evidence" value="ECO:0007669"/>
    <property type="project" value="TreeGrafter"/>
</dbReference>
<evidence type="ECO:0000256" key="2">
    <source>
        <dbReference type="ARBA" id="ARBA00009877"/>
    </source>
</evidence>
<evidence type="ECO:0000256" key="6">
    <source>
        <dbReference type="ARBA" id="ARBA00022989"/>
    </source>
</evidence>
<evidence type="ECO:0000256" key="5">
    <source>
        <dbReference type="ARBA" id="ARBA00022946"/>
    </source>
</evidence>
<dbReference type="AlphaFoldDB" id="A0A2V1E5T5"/>
<dbReference type="Proteomes" id="UP000244855">
    <property type="component" value="Unassembled WGS sequence"/>
</dbReference>
<dbReference type="OrthoDB" id="2148490at2759"/>
<name>A0A2V1E5T5_9PLEO</name>
<protein>
    <recommendedName>
        <fullName evidence="11">Membrane insertase YidC/Oxa/ALB C-terminal domain-containing protein</fullName>
    </recommendedName>
</protein>
<dbReference type="GO" id="GO:0032977">
    <property type="term" value="F:membrane insertase activity"/>
    <property type="evidence" value="ECO:0007669"/>
    <property type="project" value="InterPro"/>
</dbReference>
<evidence type="ECO:0000256" key="3">
    <source>
        <dbReference type="ARBA" id="ARBA00022692"/>
    </source>
</evidence>
<keyword evidence="7" id="KW-0496">Mitochondrion</keyword>
<evidence type="ECO:0000256" key="9">
    <source>
        <dbReference type="RuleBase" id="RU003945"/>
    </source>
</evidence>
<reference evidence="12 13" key="1">
    <citation type="journal article" date="2018" name="Sci. Rep.">
        <title>Comparative genomics provides insights into the lifestyle and reveals functional heterogeneity of dark septate endophytic fungi.</title>
        <authorList>
            <person name="Knapp D.G."/>
            <person name="Nemeth J.B."/>
            <person name="Barry K."/>
            <person name="Hainaut M."/>
            <person name="Henrissat B."/>
            <person name="Johnson J."/>
            <person name="Kuo A."/>
            <person name="Lim J.H.P."/>
            <person name="Lipzen A."/>
            <person name="Nolan M."/>
            <person name="Ohm R.A."/>
            <person name="Tamas L."/>
            <person name="Grigoriev I.V."/>
            <person name="Spatafora J.W."/>
            <person name="Nagy L.G."/>
            <person name="Kovacs G.M."/>
        </authorList>
    </citation>
    <scope>NUCLEOTIDE SEQUENCE [LARGE SCALE GENOMIC DNA]</scope>
    <source>
        <strain evidence="12 13">DSE2036</strain>
    </source>
</reference>
<evidence type="ECO:0000256" key="7">
    <source>
        <dbReference type="ARBA" id="ARBA00023128"/>
    </source>
</evidence>
<dbReference type="InterPro" id="IPR028055">
    <property type="entry name" value="YidC/Oxa/ALB_C"/>
</dbReference>
<evidence type="ECO:0000256" key="1">
    <source>
        <dbReference type="ARBA" id="ARBA00004448"/>
    </source>
</evidence>
<evidence type="ECO:0000313" key="12">
    <source>
        <dbReference type="EMBL" id="PVI05482.1"/>
    </source>
</evidence>
<evidence type="ECO:0000256" key="8">
    <source>
        <dbReference type="ARBA" id="ARBA00023136"/>
    </source>
</evidence>
<keyword evidence="5" id="KW-0809">Transit peptide</keyword>
<feature type="region of interest" description="Disordered" evidence="10">
    <location>
        <begin position="62"/>
        <end position="99"/>
    </location>
</feature>
<dbReference type="Pfam" id="PF02096">
    <property type="entry name" value="60KD_IMP"/>
    <property type="match status" value="1"/>
</dbReference>
<feature type="compositionally biased region" description="Low complexity" evidence="10">
    <location>
        <begin position="69"/>
        <end position="82"/>
    </location>
</feature>
<feature type="region of interest" description="Disordered" evidence="10">
    <location>
        <begin position="1"/>
        <end position="24"/>
    </location>
</feature>
<dbReference type="CDD" id="cd20069">
    <property type="entry name" value="5TM_Oxa1-like"/>
    <property type="match status" value="1"/>
</dbReference>
<dbReference type="GO" id="GO:0005743">
    <property type="term" value="C:mitochondrial inner membrane"/>
    <property type="evidence" value="ECO:0007669"/>
    <property type="project" value="UniProtKB-SubCell"/>
</dbReference>
<dbReference type="EMBL" id="KZ805314">
    <property type="protein sequence ID" value="PVI05482.1"/>
    <property type="molecule type" value="Genomic_DNA"/>
</dbReference>
<evidence type="ECO:0000313" key="13">
    <source>
        <dbReference type="Proteomes" id="UP000244855"/>
    </source>
</evidence>
<evidence type="ECO:0000259" key="11">
    <source>
        <dbReference type="Pfam" id="PF02096"/>
    </source>
</evidence>
<dbReference type="InterPro" id="IPR001708">
    <property type="entry name" value="YidC/ALB3/OXA1/COX18"/>
</dbReference>
<keyword evidence="3 9" id="KW-0812">Transmembrane</keyword>
<gene>
    <name evidence="12" type="ORF">DM02DRAFT_516724</name>
</gene>
<feature type="domain" description="Membrane insertase YidC/Oxa/ALB C-terminal" evidence="11">
    <location>
        <begin position="179"/>
        <end position="367"/>
    </location>
</feature>
<feature type="region of interest" description="Disordered" evidence="10">
    <location>
        <begin position="519"/>
        <end position="553"/>
    </location>
</feature>
<proteinExistence type="inferred from homology"/>
<comment type="subcellular location">
    <subcellularLocation>
        <location evidence="9">Membrane</location>
        <topology evidence="9">Multi-pass membrane protein</topology>
    </subcellularLocation>
    <subcellularLocation>
        <location evidence="1">Mitochondrion inner membrane</location>
        <topology evidence="1">Multi-pass membrane protein</topology>
    </subcellularLocation>
</comment>
<keyword evidence="13" id="KW-1185">Reference proteome</keyword>
<keyword evidence="6" id="KW-1133">Transmembrane helix</keyword>
<evidence type="ECO:0000256" key="4">
    <source>
        <dbReference type="ARBA" id="ARBA00022792"/>
    </source>
</evidence>
<keyword evidence="8" id="KW-0472">Membrane</keyword>
<dbReference type="STRING" id="97972.A0A2V1E5T5"/>
<accession>A0A2V1E5T5</accession>
<feature type="region of interest" description="Disordered" evidence="10">
    <location>
        <begin position="422"/>
        <end position="443"/>
    </location>
</feature>
<feature type="compositionally biased region" description="Low complexity" evidence="10">
    <location>
        <begin position="425"/>
        <end position="441"/>
    </location>
</feature>
<keyword evidence="4" id="KW-0999">Mitochondrion inner membrane</keyword>
<dbReference type="PANTHER" id="PTHR12428">
    <property type="entry name" value="OXA1"/>
    <property type="match status" value="1"/>
</dbReference>
<sequence length="553" mass="60797">MPQFSSLPRNRSLSTLPGRSSALRTTSWRAGAPIHSKLRLSSSSVRYGSWYAPWTWGSSSTQDTSFQNAHATTAPASPVSPADLAAKSTEPVVTSSTPELAPAGIDKAAAVDSTTSDSKLIEDVLGTDSSAVDTSLVDPTQVISYWGHMKDLGLDYGWGPSAFFQSILELTYVNLDVGWTGAIVVSAFILRNLLFWGFQRRSSNSLAKMAAMQPMMQPLLDEMEEAKRKGDDDKAQALKMKQKAILNEVGGDVGTNVGSALAQMVFGYGAFNCLRGMANFDVQGMSSESLLWISNLTVPDPYYIIPVLTGGIMYVVIKRGGETGVAKNTSVSSMQKNLQIGLPIMMAGITAWQPAAVQLYFLTGSILGGITGHALKQPTVRRILRIRQVPNKESNELYKKVIKGEVKLEKLRGADGKVRYQAPKTTTESSSTRRFTSRASSNQPYVQGVTATLKPGLVLPPHMAPPSRTAKNSDVKLTDRDHDFEDGMPEGVGEKWDWIKRNYKPSFILKRTYRRAVGDTREARVVEEDAKKRKQKEAAERYELERKRRFEGR</sequence>
<evidence type="ECO:0000256" key="10">
    <source>
        <dbReference type="SAM" id="MobiDB-lite"/>
    </source>
</evidence>
<dbReference type="PANTHER" id="PTHR12428:SF66">
    <property type="entry name" value="MITOCHONDRIAL INNER MEMBRANE PROTEIN OXA1L"/>
    <property type="match status" value="1"/>
</dbReference>